<evidence type="ECO:0000313" key="1">
    <source>
        <dbReference type="EMBL" id="KAF2491721.1"/>
    </source>
</evidence>
<keyword evidence="2" id="KW-1185">Reference proteome</keyword>
<gene>
    <name evidence="1" type="ORF">BU16DRAFT_565422</name>
</gene>
<dbReference type="AlphaFoldDB" id="A0A6A6QHN3"/>
<dbReference type="Proteomes" id="UP000799750">
    <property type="component" value="Unassembled WGS sequence"/>
</dbReference>
<organism evidence="1 2">
    <name type="scientific">Lophium mytilinum</name>
    <dbReference type="NCBI Taxonomy" id="390894"/>
    <lineage>
        <taxon>Eukaryota</taxon>
        <taxon>Fungi</taxon>
        <taxon>Dikarya</taxon>
        <taxon>Ascomycota</taxon>
        <taxon>Pezizomycotina</taxon>
        <taxon>Dothideomycetes</taxon>
        <taxon>Pleosporomycetidae</taxon>
        <taxon>Mytilinidiales</taxon>
        <taxon>Mytilinidiaceae</taxon>
        <taxon>Lophium</taxon>
    </lineage>
</organism>
<dbReference type="OrthoDB" id="3875844at2759"/>
<proteinExistence type="predicted"/>
<protein>
    <recommendedName>
        <fullName evidence="3">F-box domain-containing protein</fullName>
    </recommendedName>
</protein>
<reference evidence="1" key="1">
    <citation type="journal article" date="2020" name="Stud. Mycol.">
        <title>101 Dothideomycetes genomes: a test case for predicting lifestyles and emergence of pathogens.</title>
        <authorList>
            <person name="Haridas S."/>
            <person name="Albert R."/>
            <person name="Binder M."/>
            <person name="Bloem J."/>
            <person name="Labutti K."/>
            <person name="Salamov A."/>
            <person name="Andreopoulos B."/>
            <person name="Baker S."/>
            <person name="Barry K."/>
            <person name="Bills G."/>
            <person name="Bluhm B."/>
            <person name="Cannon C."/>
            <person name="Castanera R."/>
            <person name="Culley D."/>
            <person name="Daum C."/>
            <person name="Ezra D."/>
            <person name="Gonzalez J."/>
            <person name="Henrissat B."/>
            <person name="Kuo A."/>
            <person name="Liang C."/>
            <person name="Lipzen A."/>
            <person name="Lutzoni F."/>
            <person name="Magnuson J."/>
            <person name="Mondo S."/>
            <person name="Nolan M."/>
            <person name="Ohm R."/>
            <person name="Pangilinan J."/>
            <person name="Park H.-J."/>
            <person name="Ramirez L."/>
            <person name="Alfaro M."/>
            <person name="Sun H."/>
            <person name="Tritt A."/>
            <person name="Yoshinaga Y."/>
            <person name="Zwiers L.-H."/>
            <person name="Turgeon B."/>
            <person name="Goodwin S."/>
            <person name="Spatafora J."/>
            <person name="Crous P."/>
            <person name="Grigoriev I."/>
        </authorList>
    </citation>
    <scope>NUCLEOTIDE SEQUENCE</scope>
    <source>
        <strain evidence="1">CBS 269.34</strain>
    </source>
</reference>
<accession>A0A6A6QHN3</accession>
<dbReference type="EMBL" id="MU004195">
    <property type="protein sequence ID" value="KAF2491721.1"/>
    <property type="molecule type" value="Genomic_DNA"/>
</dbReference>
<name>A0A6A6QHN3_9PEZI</name>
<sequence>MEQTGKAKYLAHALGEGITGLVNLASHWQISLPDDKVPCPLMDNPFPFLDLPLDIRVIIYSYVLSWPTLTRNFSRLGSLESILLNARKPLSSTDREKARVKPRLVTPAIFLVNRQIKDEAMGELARMPIVIDSPPLCVALTNRPFEITEFISAPLLKSCRRVLLTINTDLTPGDGLLLYRSDLTYWKPWEQCLSALFLDVWAPGTHDLQLLDVEIGGVWSAKPFQDREIKQVSKKKRSPHLRSKCYRQSVLQQMRFGLRSLGPGVKVTVRDPNGLDIKHLLTRASRT</sequence>
<evidence type="ECO:0000313" key="2">
    <source>
        <dbReference type="Proteomes" id="UP000799750"/>
    </source>
</evidence>
<evidence type="ECO:0008006" key="3">
    <source>
        <dbReference type="Google" id="ProtNLM"/>
    </source>
</evidence>